<dbReference type="PaxDb" id="35128-Thaps6062"/>
<reference evidence="3 4" key="2">
    <citation type="journal article" date="2008" name="Nature">
        <title>The Phaeodactylum genome reveals the evolutionary history of diatom genomes.</title>
        <authorList>
            <person name="Bowler C."/>
            <person name="Allen A.E."/>
            <person name="Badger J.H."/>
            <person name="Grimwood J."/>
            <person name="Jabbari K."/>
            <person name="Kuo A."/>
            <person name="Maheswari U."/>
            <person name="Martens C."/>
            <person name="Maumus F."/>
            <person name="Otillar R.P."/>
            <person name="Rayko E."/>
            <person name="Salamov A."/>
            <person name="Vandepoele K."/>
            <person name="Beszteri B."/>
            <person name="Gruber A."/>
            <person name="Heijde M."/>
            <person name="Katinka M."/>
            <person name="Mock T."/>
            <person name="Valentin K."/>
            <person name="Verret F."/>
            <person name="Berges J.A."/>
            <person name="Brownlee C."/>
            <person name="Cadoret J.P."/>
            <person name="Chiovitti A."/>
            <person name="Choi C.J."/>
            <person name="Coesel S."/>
            <person name="De Martino A."/>
            <person name="Detter J.C."/>
            <person name="Durkin C."/>
            <person name="Falciatore A."/>
            <person name="Fournet J."/>
            <person name="Haruta M."/>
            <person name="Huysman M.J."/>
            <person name="Jenkins B.D."/>
            <person name="Jiroutova K."/>
            <person name="Jorgensen R.E."/>
            <person name="Joubert Y."/>
            <person name="Kaplan A."/>
            <person name="Kroger N."/>
            <person name="Kroth P.G."/>
            <person name="La Roche J."/>
            <person name="Lindquist E."/>
            <person name="Lommer M."/>
            <person name="Martin-Jezequel V."/>
            <person name="Lopez P.J."/>
            <person name="Lucas S."/>
            <person name="Mangogna M."/>
            <person name="McGinnis K."/>
            <person name="Medlin L.K."/>
            <person name="Montsant A."/>
            <person name="Oudot-Le Secq M.P."/>
            <person name="Napoli C."/>
            <person name="Obornik M."/>
            <person name="Parker M.S."/>
            <person name="Petit J.L."/>
            <person name="Porcel B.M."/>
            <person name="Poulsen N."/>
            <person name="Robison M."/>
            <person name="Rychlewski L."/>
            <person name="Rynearson T.A."/>
            <person name="Schmutz J."/>
            <person name="Shapiro H."/>
            <person name="Siaut M."/>
            <person name="Stanley M."/>
            <person name="Sussman M.R."/>
            <person name="Taylor A.R."/>
            <person name="Vardi A."/>
            <person name="von Dassow P."/>
            <person name="Vyverman W."/>
            <person name="Willis A."/>
            <person name="Wyrwicz L.S."/>
            <person name="Rokhsar D.S."/>
            <person name="Weissenbach J."/>
            <person name="Armbrust E.V."/>
            <person name="Green B.R."/>
            <person name="Van de Peer Y."/>
            <person name="Grigoriev I.V."/>
        </authorList>
    </citation>
    <scope>NUCLEOTIDE SEQUENCE [LARGE SCALE GENOMIC DNA]</scope>
    <source>
        <strain evidence="3 4">CCMP1335</strain>
    </source>
</reference>
<keyword evidence="4" id="KW-1185">Reference proteome</keyword>
<feature type="signal peptide" evidence="2">
    <location>
        <begin position="1"/>
        <end position="23"/>
    </location>
</feature>
<feature type="chain" id="PRO_5002869741" evidence="2">
    <location>
        <begin position="24"/>
        <end position="259"/>
    </location>
</feature>
<gene>
    <name evidence="3" type="ORF">THAPSDRAFT_6062</name>
</gene>
<keyword evidence="2" id="KW-0732">Signal</keyword>
<dbReference type="Proteomes" id="UP000001449">
    <property type="component" value="Chromosome 6"/>
</dbReference>
<evidence type="ECO:0000313" key="3">
    <source>
        <dbReference type="EMBL" id="EED91505.1"/>
    </source>
</evidence>
<dbReference type="InterPro" id="IPR036412">
    <property type="entry name" value="HAD-like_sf"/>
</dbReference>
<dbReference type="eggNOG" id="ENOG502R8CC">
    <property type="taxonomic scope" value="Eukaryota"/>
</dbReference>
<dbReference type="RefSeq" id="XP_002291398.1">
    <property type="nucleotide sequence ID" value="XM_002291362.1"/>
</dbReference>
<dbReference type="InParanoid" id="B8C5G3"/>
<feature type="compositionally biased region" description="Polar residues" evidence="1">
    <location>
        <begin position="47"/>
        <end position="58"/>
    </location>
</feature>
<dbReference type="GeneID" id="7443566"/>
<evidence type="ECO:0000256" key="2">
    <source>
        <dbReference type="SAM" id="SignalP"/>
    </source>
</evidence>
<dbReference type="HOGENOM" id="CLU_1075555_0_0_1"/>
<name>B8C5G3_THAPS</name>
<organism evidence="3 4">
    <name type="scientific">Thalassiosira pseudonana</name>
    <name type="common">Marine diatom</name>
    <name type="synonym">Cyclotella nana</name>
    <dbReference type="NCBI Taxonomy" id="35128"/>
    <lineage>
        <taxon>Eukaryota</taxon>
        <taxon>Sar</taxon>
        <taxon>Stramenopiles</taxon>
        <taxon>Ochrophyta</taxon>
        <taxon>Bacillariophyta</taxon>
        <taxon>Coscinodiscophyceae</taxon>
        <taxon>Thalassiosirophycidae</taxon>
        <taxon>Thalassiosirales</taxon>
        <taxon>Thalassiosiraceae</taxon>
        <taxon>Thalassiosira</taxon>
    </lineage>
</organism>
<dbReference type="SUPFAM" id="SSF56784">
    <property type="entry name" value="HAD-like"/>
    <property type="match status" value="1"/>
</dbReference>
<reference evidence="3 4" key="1">
    <citation type="journal article" date="2004" name="Science">
        <title>The genome of the diatom Thalassiosira pseudonana: ecology, evolution, and metabolism.</title>
        <authorList>
            <person name="Armbrust E.V."/>
            <person name="Berges J.A."/>
            <person name="Bowler C."/>
            <person name="Green B.R."/>
            <person name="Martinez D."/>
            <person name="Putnam N.H."/>
            <person name="Zhou S."/>
            <person name="Allen A.E."/>
            <person name="Apt K.E."/>
            <person name="Bechner M."/>
            <person name="Brzezinski M.A."/>
            <person name="Chaal B.K."/>
            <person name="Chiovitti A."/>
            <person name="Davis A.K."/>
            <person name="Demarest M.S."/>
            <person name="Detter J.C."/>
            <person name="Glavina T."/>
            <person name="Goodstein D."/>
            <person name="Hadi M.Z."/>
            <person name="Hellsten U."/>
            <person name="Hildebrand M."/>
            <person name="Jenkins B.D."/>
            <person name="Jurka J."/>
            <person name="Kapitonov V.V."/>
            <person name="Kroger N."/>
            <person name="Lau W.W."/>
            <person name="Lane T.W."/>
            <person name="Larimer F.W."/>
            <person name="Lippmeier J.C."/>
            <person name="Lucas S."/>
            <person name="Medina M."/>
            <person name="Montsant A."/>
            <person name="Obornik M."/>
            <person name="Parker M.S."/>
            <person name="Palenik B."/>
            <person name="Pazour G.J."/>
            <person name="Richardson P.M."/>
            <person name="Rynearson T.A."/>
            <person name="Saito M.A."/>
            <person name="Schwartz D.C."/>
            <person name="Thamatrakoln K."/>
            <person name="Valentin K."/>
            <person name="Vardi A."/>
            <person name="Wilkerson F.P."/>
            <person name="Rokhsar D.S."/>
        </authorList>
    </citation>
    <scope>NUCLEOTIDE SEQUENCE [LARGE SCALE GENOMIC DNA]</scope>
    <source>
        <strain evidence="3 4">CCMP1335</strain>
    </source>
</reference>
<proteinExistence type="predicted"/>
<sequence length="259" mass="28168">MPTPSSLLLFMLVSATSLSSISAAVHRRLPIAFTQISSHKSHRVASYSPSNSLSTSAMKRSGESPSRQSKKSKSQASIAGFFGGGGSSSKSASSSTTTSKLSAQSTSSEATSSASASEYKYRVYCDLDGVLVDFDRGVKQLFNGRGPDELPNQGMMWGAIHKTDFYAKLHWMPNAKSLWNALLTLPTPPDILTGVPRSNKSRSEKFAWCKKELGTEVNHLDMAGKKNAHEVVTGRRRSGVVNVITCWSKNKHYESRENQ</sequence>
<dbReference type="AlphaFoldDB" id="B8C5G3"/>
<accession>B8C5G3</accession>
<feature type="compositionally biased region" description="Low complexity" evidence="1">
    <location>
        <begin position="88"/>
        <end position="109"/>
    </location>
</feature>
<dbReference type="KEGG" id="tps:THAPSDRAFT_6062"/>
<feature type="region of interest" description="Disordered" evidence="1">
    <location>
        <begin position="44"/>
        <end position="109"/>
    </location>
</feature>
<protein>
    <submittedName>
        <fullName evidence="3">Uncharacterized protein</fullName>
    </submittedName>
</protein>
<evidence type="ECO:0000256" key="1">
    <source>
        <dbReference type="SAM" id="MobiDB-lite"/>
    </source>
</evidence>
<dbReference type="EMBL" id="CM000643">
    <property type="protein sequence ID" value="EED91505.1"/>
    <property type="molecule type" value="Genomic_DNA"/>
</dbReference>
<evidence type="ECO:0000313" key="4">
    <source>
        <dbReference type="Proteomes" id="UP000001449"/>
    </source>
</evidence>